<evidence type="ECO:0000313" key="3">
    <source>
        <dbReference type="Proteomes" id="UP001154282"/>
    </source>
</evidence>
<accession>A0AAV0Q164</accession>
<keyword evidence="3" id="KW-1185">Reference proteome</keyword>
<dbReference type="Pfam" id="PF04525">
    <property type="entry name" value="LOR"/>
    <property type="match status" value="1"/>
</dbReference>
<dbReference type="InterPro" id="IPR007612">
    <property type="entry name" value="LOR"/>
</dbReference>
<gene>
    <name evidence="2" type="ORF">LITE_LOCUS40741</name>
</gene>
<protein>
    <submittedName>
        <fullName evidence="2">Uncharacterized protein</fullName>
    </submittedName>
</protein>
<dbReference type="AlphaFoldDB" id="A0AAV0Q164"/>
<evidence type="ECO:0000313" key="2">
    <source>
        <dbReference type="EMBL" id="CAI0476337.1"/>
    </source>
</evidence>
<dbReference type="EMBL" id="CAMGYJ010000009">
    <property type="protein sequence ID" value="CAI0476337.1"/>
    <property type="molecule type" value="Genomic_DNA"/>
</dbReference>
<dbReference type="InterPro" id="IPR038595">
    <property type="entry name" value="LOR_sf"/>
</dbReference>
<dbReference type="Proteomes" id="UP001154282">
    <property type="component" value="Unassembled WGS sequence"/>
</dbReference>
<dbReference type="InterPro" id="IPR025659">
    <property type="entry name" value="Tubby-like_C"/>
</dbReference>
<dbReference type="PANTHER" id="PTHR31087:SF153">
    <property type="entry name" value="PROTEIN LURP-ONE-RELATED 11"/>
    <property type="match status" value="1"/>
</dbReference>
<dbReference type="Gene3D" id="2.40.160.200">
    <property type="entry name" value="LURP1-related"/>
    <property type="match status" value="1"/>
</dbReference>
<evidence type="ECO:0000256" key="1">
    <source>
        <dbReference type="ARBA" id="ARBA00005437"/>
    </source>
</evidence>
<dbReference type="PANTHER" id="PTHR31087">
    <property type="match status" value="1"/>
</dbReference>
<comment type="similarity">
    <text evidence="1">Belongs to the LOR family.</text>
</comment>
<comment type="caution">
    <text evidence="2">The sequence shown here is derived from an EMBL/GenBank/DDBJ whole genome shotgun (WGS) entry which is preliminary data.</text>
</comment>
<name>A0AAV0Q164_9ROSI</name>
<dbReference type="SUPFAM" id="SSF54518">
    <property type="entry name" value="Tubby C-terminal domain-like"/>
    <property type="match status" value="1"/>
</dbReference>
<proteinExistence type="inferred from homology"/>
<sequence length="212" mass="22915">MGKIHPIFSTSSAAAAAATASPSRDVTSTTETFTMWMKSLVMNGNGCTIYDQNGAVVYRVDNYQKKGGREVCLMDLKGNLVFTILRTASLLLCPFLSRTWKGYRRDEETASFSVARRTKRLFATGLCCEVVSCDGRYKMEASSGGKLTAFKITDVVSGGVVAEAKRKQSTSTAGRRGVLLGSDVLTLVVRPGVDRSLVLGLATVYGLMSRRL</sequence>
<organism evidence="2 3">
    <name type="scientific">Linum tenue</name>
    <dbReference type="NCBI Taxonomy" id="586396"/>
    <lineage>
        <taxon>Eukaryota</taxon>
        <taxon>Viridiplantae</taxon>
        <taxon>Streptophyta</taxon>
        <taxon>Embryophyta</taxon>
        <taxon>Tracheophyta</taxon>
        <taxon>Spermatophyta</taxon>
        <taxon>Magnoliopsida</taxon>
        <taxon>eudicotyledons</taxon>
        <taxon>Gunneridae</taxon>
        <taxon>Pentapetalae</taxon>
        <taxon>rosids</taxon>
        <taxon>fabids</taxon>
        <taxon>Malpighiales</taxon>
        <taxon>Linaceae</taxon>
        <taxon>Linum</taxon>
    </lineage>
</organism>
<reference evidence="2" key="1">
    <citation type="submission" date="2022-08" db="EMBL/GenBank/DDBJ databases">
        <authorList>
            <person name="Gutierrez-Valencia J."/>
        </authorList>
    </citation>
    <scope>NUCLEOTIDE SEQUENCE</scope>
</reference>